<feature type="chain" id="PRO_5032615112" description="Rad51-like C-terminal domain-containing protein" evidence="3">
    <location>
        <begin position="21"/>
        <end position="220"/>
    </location>
</feature>
<dbReference type="GO" id="GO:0016095">
    <property type="term" value="P:polyprenol catabolic process"/>
    <property type="evidence" value="ECO:0007669"/>
    <property type="project" value="TreeGrafter"/>
</dbReference>
<dbReference type="PANTHER" id="PTHR14624">
    <property type="entry name" value="DFG10 PROTEIN"/>
    <property type="match status" value="1"/>
</dbReference>
<feature type="coiled-coil region" evidence="1">
    <location>
        <begin position="22"/>
        <end position="63"/>
    </location>
</feature>
<evidence type="ECO:0000256" key="2">
    <source>
        <dbReference type="SAM" id="MobiDB-lite"/>
    </source>
</evidence>
<evidence type="ECO:0000256" key="1">
    <source>
        <dbReference type="SAM" id="Coils"/>
    </source>
</evidence>
<protein>
    <recommendedName>
        <fullName evidence="4">Rad51-like C-terminal domain-containing protein</fullName>
    </recommendedName>
</protein>
<feature type="region of interest" description="Disordered" evidence="2">
    <location>
        <begin position="191"/>
        <end position="220"/>
    </location>
</feature>
<name>A0A835I2X5_9MAGN</name>
<feature type="signal peptide" evidence="3">
    <location>
        <begin position="1"/>
        <end position="20"/>
    </location>
</feature>
<reference evidence="5 6" key="1">
    <citation type="submission" date="2020-10" db="EMBL/GenBank/DDBJ databases">
        <title>The Coptis chinensis genome and diversification of protoberbering-type alkaloids.</title>
        <authorList>
            <person name="Wang B."/>
            <person name="Shu S."/>
            <person name="Song C."/>
            <person name="Liu Y."/>
        </authorList>
    </citation>
    <scope>NUCLEOTIDE SEQUENCE [LARGE SCALE GENOMIC DNA]</scope>
    <source>
        <strain evidence="5">HL-2020</strain>
        <tissue evidence="5">Leaf</tissue>
    </source>
</reference>
<feature type="domain" description="Rad51-like C-terminal" evidence="4">
    <location>
        <begin position="70"/>
        <end position="96"/>
    </location>
</feature>
<dbReference type="UniPathway" id="UPA00378"/>
<dbReference type="GO" id="GO:0005783">
    <property type="term" value="C:endoplasmic reticulum"/>
    <property type="evidence" value="ECO:0007669"/>
    <property type="project" value="TreeGrafter"/>
</dbReference>
<keyword evidence="6" id="KW-1185">Reference proteome</keyword>
<feature type="compositionally biased region" description="Polar residues" evidence="2">
    <location>
        <begin position="193"/>
        <end position="205"/>
    </location>
</feature>
<dbReference type="GO" id="GO:0006488">
    <property type="term" value="P:dolichol-linked oligosaccharide biosynthetic process"/>
    <property type="evidence" value="ECO:0007669"/>
    <property type="project" value="InterPro"/>
</dbReference>
<dbReference type="PROSITE" id="PS50244">
    <property type="entry name" value="S5A_REDUCTASE"/>
    <property type="match status" value="1"/>
</dbReference>
<proteinExistence type="predicted"/>
<evidence type="ECO:0000313" key="5">
    <source>
        <dbReference type="EMBL" id="KAF9611630.1"/>
    </source>
</evidence>
<dbReference type="AlphaFoldDB" id="A0A835I2X5"/>
<evidence type="ECO:0000313" key="6">
    <source>
        <dbReference type="Proteomes" id="UP000631114"/>
    </source>
</evidence>
<keyword evidence="3" id="KW-0732">Signal</keyword>
<dbReference type="Pfam" id="PF08423">
    <property type="entry name" value="Rad51"/>
    <property type="match status" value="1"/>
</dbReference>
<dbReference type="InterPro" id="IPR039698">
    <property type="entry name" value="Dfg10/SRD5A3"/>
</dbReference>
<sequence length="220" mass="25165">MFAVLVLWCFILWIYFGSHANLRVIEAELDETRKLVSEKQNSIACLEHDLAKTRTELTEKERRIKENLVVETGSITELYGDFRGGKTQLCHTLCHLSTNQESHGNWFEIVSCPHYLAEIVIYAGLLVANGGSDPTIWLLFGFVYVNGGPRYKLNESVFYFFSDRHEDEYFRVGNENSYIYEKNLHSSCRDTDGANSQKLVSTKQDTVQRQEGKGTVPVLP</sequence>
<dbReference type="InterPro" id="IPR013632">
    <property type="entry name" value="Rad51_C"/>
</dbReference>
<dbReference type="GO" id="GO:0003865">
    <property type="term" value="F:3-oxo-5-alpha-steroid 4-dehydrogenase activity"/>
    <property type="evidence" value="ECO:0007669"/>
    <property type="project" value="TreeGrafter"/>
</dbReference>
<dbReference type="Proteomes" id="UP000631114">
    <property type="component" value="Unassembled WGS sequence"/>
</dbReference>
<evidence type="ECO:0000259" key="4">
    <source>
        <dbReference type="Pfam" id="PF08423"/>
    </source>
</evidence>
<gene>
    <name evidence="5" type="ORF">IFM89_034101</name>
</gene>
<keyword evidence="1" id="KW-0175">Coiled coil</keyword>
<organism evidence="5 6">
    <name type="scientific">Coptis chinensis</name>
    <dbReference type="NCBI Taxonomy" id="261450"/>
    <lineage>
        <taxon>Eukaryota</taxon>
        <taxon>Viridiplantae</taxon>
        <taxon>Streptophyta</taxon>
        <taxon>Embryophyta</taxon>
        <taxon>Tracheophyta</taxon>
        <taxon>Spermatophyta</taxon>
        <taxon>Magnoliopsida</taxon>
        <taxon>Ranunculales</taxon>
        <taxon>Ranunculaceae</taxon>
        <taxon>Coptidoideae</taxon>
        <taxon>Coptis</taxon>
    </lineage>
</organism>
<dbReference type="EMBL" id="JADFTS010000004">
    <property type="protein sequence ID" value="KAF9611630.1"/>
    <property type="molecule type" value="Genomic_DNA"/>
</dbReference>
<evidence type="ECO:0000256" key="3">
    <source>
        <dbReference type="SAM" id="SignalP"/>
    </source>
</evidence>
<dbReference type="OrthoDB" id="541710at2759"/>
<accession>A0A835I2X5</accession>
<dbReference type="PANTHER" id="PTHR14624:SF0">
    <property type="entry name" value="POLYPRENOL REDUCTASE"/>
    <property type="match status" value="1"/>
</dbReference>
<comment type="caution">
    <text evidence="5">The sequence shown here is derived from an EMBL/GenBank/DDBJ whole genome shotgun (WGS) entry which is preliminary data.</text>
</comment>